<keyword evidence="3" id="KW-0598">Phosphotransferase system</keyword>
<reference evidence="5 6" key="1">
    <citation type="submission" date="2024-02" db="EMBL/GenBank/DDBJ databases">
        <authorList>
            <person name="Saticioglu I.B."/>
        </authorList>
    </citation>
    <scope>NUCLEOTIDE SEQUENCE [LARGE SCALE GENOMIC DNA]</scope>
    <source>
        <strain evidence="5 6">Mu-80</strain>
    </source>
</reference>
<dbReference type="PRINTS" id="PR00107">
    <property type="entry name" value="PHOSPHOCPHPR"/>
</dbReference>
<keyword evidence="2" id="KW-0963">Cytoplasm</keyword>
<comment type="subcellular location">
    <subcellularLocation>
        <location evidence="1">Cytoplasm</location>
    </subcellularLocation>
</comment>
<sequence length="88" mass="9015">MSVLRRRVTVAVHNGVHARPVAELVRLAEAHGAVVMLSTSGGDTVDLSSVLAVMDLGIASGDEVTLEVDDSPEAATLLDKLSAVLAPA</sequence>
<dbReference type="PANTHER" id="PTHR33705:SF2">
    <property type="entry name" value="PHOSPHOCARRIER PROTEIN NPR"/>
    <property type="match status" value="1"/>
</dbReference>
<dbReference type="EMBL" id="JBBDGM010000006">
    <property type="protein sequence ID" value="MEJ1088372.1"/>
    <property type="molecule type" value="Genomic_DNA"/>
</dbReference>
<evidence type="ECO:0000256" key="1">
    <source>
        <dbReference type="ARBA" id="ARBA00004496"/>
    </source>
</evidence>
<dbReference type="SUPFAM" id="SSF55594">
    <property type="entry name" value="HPr-like"/>
    <property type="match status" value="1"/>
</dbReference>
<name>A0ABU8LAM7_9MICO</name>
<organism evidence="5 6">
    <name type="scientific">Microbacterium bandirmense</name>
    <dbReference type="NCBI Taxonomy" id="3122050"/>
    <lineage>
        <taxon>Bacteria</taxon>
        <taxon>Bacillati</taxon>
        <taxon>Actinomycetota</taxon>
        <taxon>Actinomycetes</taxon>
        <taxon>Micrococcales</taxon>
        <taxon>Microbacteriaceae</taxon>
        <taxon>Microbacterium</taxon>
    </lineage>
</organism>
<comment type="caution">
    <text evidence="5">The sequence shown here is derived from an EMBL/GenBank/DDBJ whole genome shotgun (WGS) entry which is preliminary data.</text>
</comment>
<dbReference type="InterPro" id="IPR000032">
    <property type="entry name" value="HPr-like"/>
</dbReference>
<dbReference type="CDD" id="cd00367">
    <property type="entry name" value="PTS-HPr_like"/>
    <property type="match status" value="1"/>
</dbReference>
<keyword evidence="6" id="KW-1185">Reference proteome</keyword>
<dbReference type="Gene3D" id="3.30.1340.10">
    <property type="entry name" value="HPr-like"/>
    <property type="match status" value="1"/>
</dbReference>
<evidence type="ECO:0000259" key="4">
    <source>
        <dbReference type="PROSITE" id="PS51350"/>
    </source>
</evidence>
<evidence type="ECO:0000313" key="6">
    <source>
        <dbReference type="Proteomes" id="UP001371224"/>
    </source>
</evidence>
<proteinExistence type="predicted"/>
<feature type="domain" description="HPr" evidence="4">
    <location>
        <begin position="3"/>
        <end position="88"/>
    </location>
</feature>
<dbReference type="InterPro" id="IPR050399">
    <property type="entry name" value="HPr"/>
</dbReference>
<evidence type="ECO:0000256" key="3">
    <source>
        <dbReference type="ARBA" id="ARBA00022683"/>
    </source>
</evidence>
<evidence type="ECO:0000313" key="5">
    <source>
        <dbReference type="EMBL" id="MEJ1088372.1"/>
    </source>
</evidence>
<dbReference type="PANTHER" id="PTHR33705">
    <property type="entry name" value="PHOSPHOCARRIER PROTEIN HPR"/>
    <property type="match status" value="1"/>
</dbReference>
<dbReference type="NCBIfam" id="TIGR01003">
    <property type="entry name" value="PTS_HPr_family"/>
    <property type="match status" value="1"/>
</dbReference>
<gene>
    <name evidence="5" type="ORF">WDU99_08590</name>
</gene>
<dbReference type="Proteomes" id="UP001371224">
    <property type="component" value="Unassembled WGS sequence"/>
</dbReference>
<dbReference type="PROSITE" id="PS51350">
    <property type="entry name" value="PTS_HPR_DOM"/>
    <property type="match status" value="1"/>
</dbReference>
<dbReference type="Pfam" id="PF00381">
    <property type="entry name" value="PTS-HPr"/>
    <property type="match status" value="1"/>
</dbReference>
<protein>
    <submittedName>
        <fullName evidence="5">HPr family phosphocarrier protein</fullName>
    </submittedName>
</protein>
<accession>A0ABU8LAM7</accession>
<evidence type="ECO:0000256" key="2">
    <source>
        <dbReference type="ARBA" id="ARBA00022490"/>
    </source>
</evidence>
<dbReference type="RefSeq" id="WP_337332039.1">
    <property type="nucleotide sequence ID" value="NZ_JBBDGM010000006.1"/>
</dbReference>
<dbReference type="InterPro" id="IPR035895">
    <property type="entry name" value="HPr-like_sf"/>
</dbReference>